<sequence>MLGGKLKYIVILIAGASFLFACNDKGKKTSTTAVDAVYERPGVKDLTDQIASDPKNAKLYYQRGNVLVRLQLDTFAIKDFQQAAKLDSTKAEYFSAVGSLMFEHKDISGSRPWLQKAMQLNPKDPRAHLKFAKLLLFLKEYPGAFDEINTVLRQDVYNPEAYFLKGRIYQDLKDTSKAISSYQTALQVAPDYRDAIIQLGTIYAAKHDQIAIKYYDNAFKLDTSDVFPLYAKGVFYQELNNMEAAKEMYKACVLRDNQYANAYFNMGFVLMQQDSTEKALRQFDLVTKITPNDPDAYYNRGKCHEKLGQKQEAIADYKQALVFDKDYKDATAALKRLGN</sequence>
<dbReference type="EMBL" id="QKTW01000018">
    <property type="protein sequence ID" value="PZF72304.1"/>
    <property type="molecule type" value="Genomic_DNA"/>
</dbReference>
<keyword evidence="1" id="KW-0677">Repeat</keyword>
<dbReference type="OrthoDB" id="639380at2"/>
<evidence type="ECO:0000256" key="3">
    <source>
        <dbReference type="PROSITE-ProRule" id="PRU00339"/>
    </source>
</evidence>
<dbReference type="InterPro" id="IPR050498">
    <property type="entry name" value="Ycf3"/>
</dbReference>
<dbReference type="PANTHER" id="PTHR44858">
    <property type="entry name" value="TETRATRICOPEPTIDE REPEAT PROTEIN 6"/>
    <property type="match status" value="1"/>
</dbReference>
<evidence type="ECO:0000256" key="1">
    <source>
        <dbReference type="ARBA" id="ARBA00022737"/>
    </source>
</evidence>
<protein>
    <submittedName>
        <fullName evidence="4">Uncharacterized protein</fullName>
    </submittedName>
</protein>
<dbReference type="RefSeq" id="WP_110999399.1">
    <property type="nucleotide sequence ID" value="NZ_QKTW01000018.1"/>
</dbReference>
<dbReference type="PROSITE" id="PS51257">
    <property type="entry name" value="PROKAR_LIPOPROTEIN"/>
    <property type="match status" value="1"/>
</dbReference>
<gene>
    <name evidence="4" type="ORF">DN068_13165</name>
</gene>
<feature type="repeat" description="TPR" evidence="3">
    <location>
        <begin position="260"/>
        <end position="293"/>
    </location>
</feature>
<dbReference type="Proteomes" id="UP000248745">
    <property type="component" value="Unassembled WGS sequence"/>
</dbReference>
<dbReference type="Gene3D" id="1.25.40.10">
    <property type="entry name" value="Tetratricopeptide repeat domain"/>
    <property type="match status" value="3"/>
</dbReference>
<dbReference type="Pfam" id="PF13181">
    <property type="entry name" value="TPR_8"/>
    <property type="match status" value="2"/>
</dbReference>
<dbReference type="GO" id="GO:0046813">
    <property type="term" value="P:receptor-mediated virion attachment to host cell"/>
    <property type="evidence" value="ECO:0007669"/>
    <property type="project" value="TreeGrafter"/>
</dbReference>
<dbReference type="GO" id="GO:0009279">
    <property type="term" value="C:cell outer membrane"/>
    <property type="evidence" value="ECO:0007669"/>
    <property type="project" value="TreeGrafter"/>
</dbReference>
<dbReference type="PANTHER" id="PTHR44858:SF1">
    <property type="entry name" value="UDP-N-ACETYLGLUCOSAMINE--PEPTIDE N-ACETYLGLUCOSAMINYLTRANSFERASE SPINDLY-RELATED"/>
    <property type="match status" value="1"/>
</dbReference>
<dbReference type="InterPro" id="IPR011990">
    <property type="entry name" value="TPR-like_helical_dom_sf"/>
</dbReference>
<evidence type="ECO:0000256" key="2">
    <source>
        <dbReference type="ARBA" id="ARBA00022803"/>
    </source>
</evidence>
<evidence type="ECO:0000313" key="5">
    <source>
        <dbReference type="Proteomes" id="UP000248745"/>
    </source>
</evidence>
<dbReference type="SUPFAM" id="SSF48452">
    <property type="entry name" value="TPR-like"/>
    <property type="match status" value="1"/>
</dbReference>
<reference evidence="4 5" key="1">
    <citation type="submission" date="2018-06" db="EMBL/GenBank/DDBJ databases">
        <title>Mucibacter soli gen. nov., sp. nov., a new member of the family Chitinophagaceae producing mucin.</title>
        <authorList>
            <person name="Kim M.-K."/>
            <person name="Park S."/>
            <person name="Kim T.-S."/>
            <person name="Joung Y."/>
            <person name="Han J.-H."/>
            <person name="Kim S.B."/>
        </authorList>
    </citation>
    <scope>NUCLEOTIDE SEQUENCE [LARGE SCALE GENOMIC DNA]</scope>
    <source>
        <strain evidence="4 5">R1-15</strain>
    </source>
</reference>
<organism evidence="4 5">
    <name type="scientific">Taibaiella soli</name>
    <dbReference type="NCBI Taxonomy" id="1649169"/>
    <lineage>
        <taxon>Bacteria</taxon>
        <taxon>Pseudomonadati</taxon>
        <taxon>Bacteroidota</taxon>
        <taxon>Chitinophagia</taxon>
        <taxon>Chitinophagales</taxon>
        <taxon>Chitinophagaceae</taxon>
        <taxon>Taibaiella</taxon>
    </lineage>
</organism>
<keyword evidence="2 3" id="KW-0802">TPR repeat</keyword>
<dbReference type="InterPro" id="IPR019734">
    <property type="entry name" value="TPR_rpt"/>
</dbReference>
<keyword evidence="5" id="KW-1185">Reference proteome</keyword>
<dbReference type="PROSITE" id="PS50293">
    <property type="entry name" value="TPR_REGION"/>
    <property type="match status" value="1"/>
</dbReference>
<feature type="repeat" description="TPR" evidence="3">
    <location>
        <begin position="294"/>
        <end position="327"/>
    </location>
</feature>
<dbReference type="AlphaFoldDB" id="A0A2W2AWF9"/>
<dbReference type="PROSITE" id="PS50005">
    <property type="entry name" value="TPR"/>
    <property type="match status" value="4"/>
</dbReference>
<name>A0A2W2AWF9_9BACT</name>
<dbReference type="SMART" id="SM00028">
    <property type="entry name" value="TPR"/>
    <property type="match status" value="8"/>
</dbReference>
<accession>A0A2W2AWF9</accession>
<dbReference type="Pfam" id="PF00515">
    <property type="entry name" value="TPR_1"/>
    <property type="match status" value="1"/>
</dbReference>
<comment type="caution">
    <text evidence="4">The sequence shown here is derived from an EMBL/GenBank/DDBJ whole genome shotgun (WGS) entry which is preliminary data.</text>
</comment>
<feature type="repeat" description="TPR" evidence="3">
    <location>
        <begin position="91"/>
        <end position="124"/>
    </location>
</feature>
<feature type="repeat" description="TPR" evidence="3">
    <location>
        <begin position="159"/>
        <end position="192"/>
    </location>
</feature>
<evidence type="ECO:0000313" key="4">
    <source>
        <dbReference type="EMBL" id="PZF72304.1"/>
    </source>
</evidence>
<proteinExistence type="predicted"/>